<feature type="domain" description="PAC" evidence="16">
    <location>
        <begin position="924"/>
        <end position="974"/>
    </location>
</feature>
<dbReference type="PROSITE" id="PS50112">
    <property type="entry name" value="PAS"/>
    <property type="match status" value="9"/>
</dbReference>
<dbReference type="Gene3D" id="1.10.287.130">
    <property type="match status" value="1"/>
</dbReference>
<dbReference type="SUPFAM" id="SSF55785">
    <property type="entry name" value="PYP-like sensor domain (PAS domain)"/>
    <property type="match status" value="10"/>
</dbReference>
<feature type="domain" description="PAS" evidence="15">
    <location>
        <begin position="199"/>
        <end position="269"/>
    </location>
</feature>
<comment type="subcellular location">
    <subcellularLocation>
        <location evidence="2">Cell membrane</location>
    </subcellularLocation>
</comment>
<dbReference type="Pfam" id="PF08448">
    <property type="entry name" value="PAS_4"/>
    <property type="match status" value="4"/>
</dbReference>
<evidence type="ECO:0000256" key="12">
    <source>
        <dbReference type="SAM" id="Coils"/>
    </source>
</evidence>
<dbReference type="InterPro" id="IPR004358">
    <property type="entry name" value="Sig_transdc_His_kin-like_C"/>
</dbReference>
<dbReference type="GO" id="GO:0005886">
    <property type="term" value="C:plasma membrane"/>
    <property type="evidence" value="ECO:0007669"/>
    <property type="project" value="UniProtKB-SubCell"/>
</dbReference>
<keyword evidence="13" id="KW-1133">Transmembrane helix</keyword>
<dbReference type="EC" id="2.7.13.3" evidence="3"/>
<dbReference type="NCBIfam" id="TIGR00229">
    <property type="entry name" value="sensory_box"/>
    <property type="match status" value="9"/>
</dbReference>
<evidence type="ECO:0000256" key="5">
    <source>
        <dbReference type="ARBA" id="ARBA00022553"/>
    </source>
</evidence>
<dbReference type="InterPro" id="IPR036097">
    <property type="entry name" value="HisK_dim/P_sf"/>
</dbReference>
<dbReference type="InterPro" id="IPR013767">
    <property type="entry name" value="PAS_fold"/>
</dbReference>
<evidence type="ECO:0000256" key="7">
    <source>
        <dbReference type="ARBA" id="ARBA00022741"/>
    </source>
</evidence>
<dbReference type="InterPro" id="IPR036890">
    <property type="entry name" value="HATPase_C_sf"/>
</dbReference>
<feature type="domain" description="Histidine kinase" evidence="14">
    <location>
        <begin position="1422"/>
        <end position="1641"/>
    </location>
</feature>
<feature type="coiled-coil region" evidence="12">
    <location>
        <begin position="1091"/>
        <end position="1121"/>
    </location>
</feature>
<feature type="domain" description="PAC" evidence="16">
    <location>
        <begin position="1050"/>
        <end position="1103"/>
    </location>
</feature>
<evidence type="ECO:0000313" key="18">
    <source>
        <dbReference type="EMBL" id="OFV65839.1"/>
    </source>
</evidence>
<reference evidence="17" key="2">
    <citation type="journal article" date="2020" name="mSystems">
        <title>Genome- and Community-Level Interaction Insights into Carbon Utilization and Element Cycling Functions of Hydrothermarchaeota in Hydrothermal Sediment.</title>
        <authorList>
            <person name="Zhou Z."/>
            <person name="Liu Y."/>
            <person name="Xu W."/>
            <person name="Pan J."/>
            <person name="Luo Z.H."/>
            <person name="Li M."/>
        </authorList>
    </citation>
    <scope>NUCLEOTIDE SEQUENCE [LARGE SCALE GENOMIC DNA]</scope>
    <source>
        <strain evidence="17">HyVt-386</strain>
    </source>
</reference>
<feature type="domain" description="PAC" evidence="16">
    <location>
        <begin position="548"/>
        <end position="600"/>
    </location>
</feature>
<feature type="coiled-coil region" evidence="12">
    <location>
        <begin position="314"/>
        <end position="355"/>
    </location>
</feature>
<feature type="domain" description="PAS" evidence="15">
    <location>
        <begin position="975"/>
        <end position="1019"/>
    </location>
</feature>
<dbReference type="SMART" id="SM00387">
    <property type="entry name" value="HATPase_c"/>
    <property type="match status" value="1"/>
</dbReference>
<keyword evidence="5" id="KW-0597">Phosphoprotein</keyword>
<keyword evidence="19" id="KW-1185">Reference proteome</keyword>
<keyword evidence="7" id="KW-0547">Nucleotide-binding</keyword>
<dbReference type="SUPFAM" id="SSF47384">
    <property type="entry name" value="Homodimeric domain of signal transducing histidine kinase"/>
    <property type="match status" value="1"/>
</dbReference>
<dbReference type="Pfam" id="PF13426">
    <property type="entry name" value="PAS_9"/>
    <property type="match status" value="4"/>
</dbReference>
<accession>A0A1F2P3J9</accession>
<dbReference type="EMBL" id="DRIE01000028">
    <property type="protein sequence ID" value="HEC56591.1"/>
    <property type="molecule type" value="Genomic_DNA"/>
</dbReference>
<feature type="domain" description="PAS" evidence="15">
    <location>
        <begin position="472"/>
        <end position="546"/>
    </location>
</feature>
<dbReference type="Gene3D" id="3.30.565.10">
    <property type="entry name" value="Histidine kinase-like ATPase, C-terminal domain"/>
    <property type="match status" value="1"/>
</dbReference>
<keyword evidence="4" id="KW-1003">Cell membrane</keyword>
<evidence type="ECO:0000259" key="14">
    <source>
        <dbReference type="PROSITE" id="PS50109"/>
    </source>
</evidence>
<dbReference type="EMBL" id="LYOR01000006">
    <property type="protein sequence ID" value="OFV65839.1"/>
    <property type="molecule type" value="Genomic_DNA"/>
</dbReference>
<dbReference type="Pfam" id="PF00512">
    <property type="entry name" value="HisKA"/>
    <property type="match status" value="1"/>
</dbReference>
<dbReference type="STRING" id="1839936.SBU_001248"/>
<feature type="domain" description="PAC" evidence="16">
    <location>
        <begin position="272"/>
        <end position="323"/>
    </location>
</feature>
<dbReference type="CDD" id="cd00130">
    <property type="entry name" value="PAS"/>
    <property type="match status" value="9"/>
</dbReference>
<evidence type="ECO:0000256" key="9">
    <source>
        <dbReference type="ARBA" id="ARBA00022840"/>
    </source>
</evidence>
<evidence type="ECO:0000256" key="2">
    <source>
        <dbReference type="ARBA" id="ARBA00004236"/>
    </source>
</evidence>
<dbReference type="InterPro" id="IPR000700">
    <property type="entry name" value="PAS-assoc_C"/>
</dbReference>
<comment type="catalytic activity">
    <reaction evidence="1">
        <text>ATP + protein L-histidine = ADP + protein N-phospho-L-histidine.</text>
        <dbReference type="EC" id="2.7.13.3"/>
    </reaction>
</comment>
<feature type="domain" description="PAC" evidence="16">
    <location>
        <begin position="1328"/>
        <end position="1379"/>
    </location>
</feature>
<evidence type="ECO:0000256" key="3">
    <source>
        <dbReference type="ARBA" id="ARBA00012438"/>
    </source>
</evidence>
<dbReference type="GO" id="GO:0005524">
    <property type="term" value="F:ATP binding"/>
    <property type="evidence" value="ECO:0007669"/>
    <property type="project" value="UniProtKB-KW"/>
</dbReference>
<feature type="domain" description="PAS" evidence="15">
    <location>
        <begin position="843"/>
        <end position="920"/>
    </location>
</feature>
<keyword evidence="12" id="KW-0175">Coiled coil</keyword>
<feature type="domain" description="PAS" evidence="15">
    <location>
        <begin position="726"/>
        <end position="796"/>
    </location>
</feature>
<dbReference type="InterPro" id="IPR000014">
    <property type="entry name" value="PAS"/>
</dbReference>
<dbReference type="InterPro" id="IPR052162">
    <property type="entry name" value="Sensor_kinase/Photoreceptor"/>
</dbReference>
<keyword evidence="8" id="KW-0418">Kinase</keyword>
<dbReference type="PANTHER" id="PTHR43304:SF1">
    <property type="entry name" value="PAC DOMAIN-CONTAINING PROTEIN"/>
    <property type="match status" value="1"/>
</dbReference>
<feature type="domain" description="PAC" evidence="16">
    <location>
        <begin position="1203"/>
        <end position="1255"/>
    </location>
</feature>
<feature type="domain" description="PAC" evidence="16">
    <location>
        <begin position="151"/>
        <end position="202"/>
    </location>
</feature>
<dbReference type="Proteomes" id="UP000185779">
    <property type="component" value="Unassembled WGS sequence"/>
</dbReference>
<keyword evidence="10" id="KW-0902">Two-component regulatory system</keyword>
<dbReference type="InterPro" id="IPR001610">
    <property type="entry name" value="PAC"/>
</dbReference>
<dbReference type="Pfam" id="PF00989">
    <property type="entry name" value="PAS"/>
    <property type="match status" value="2"/>
</dbReference>
<dbReference type="GO" id="GO:0000155">
    <property type="term" value="F:phosphorelay sensor kinase activity"/>
    <property type="evidence" value="ECO:0007669"/>
    <property type="project" value="InterPro"/>
</dbReference>
<evidence type="ECO:0000259" key="15">
    <source>
        <dbReference type="PROSITE" id="PS50112"/>
    </source>
</evidence>
<evidence type="ECO:0000256" key="13">
    <source>
        <dbReference type="SAM" id="Phobius"/>
    </source>
</evidence>
<dbReference type="PROSITE" id="PS50113">
    <property type="entry name" value="PAC"/>
    <property type="match status" value="8"/>
</dbReference>
<gene>
    <name evidence="17" type="ORF">ENI32_01705</name>
    <name evidence="18" type="ORF">SBU_001248</name>
</gene>
<evidence type="ECO:0000256" key="6">
    <source>
        <dbReference type="ARBA" id="ARBA00022679"/>
    </source>
</evidence>
<dbReference type="InterPro" id="IPR003661">
    <property type="entry name" value="HisK_dim/P_dom"/>
</dbReference>
<keyword evidence="6" id="KW-0808">Transferase</keyword>
<dbReference type="GO" id="GO:0006355">
    <property type="term" value="P:regulation of DNA-templated transcription"/>
    <property type="evidence" value="ECO:0007669"/>
    <property type="project" value="InterPro"/>
</dbReference>
<organism evidence="18 19">
    <name type="scientific">Candidatus Syntropharchaeum butanivorans</name>
    <dbReference type="NCBI Taxonomy" id="1839936"/>
    <lineage>
        <taxon>Archaea</taxon>
        <taxon>Methanobacteriati</taxon>
        <taxon>Methanobacteriota</taxon>
        <taxon>Stenosarchaea group</taxon>
        <taxon>Methanomicrobia</taxon>
        <taxon>Methanosarcinales</taxon>
        <taxon>ANME-2 cluster</taxon>
        <taxon>Candidatus Syntropharchaeum</taxon>
    </lineage>
</organism>
<name>A0A1F2P3J9_9EURY</name>
<dbReference type="PRINTS" id="PR00344">
    <property type="entry name" value="BCTRLSENSOR"/>
</dbReference>
<comment type="caution">
    <text evidence="18">The sequence shown here is derived from an EMBL/GenBank/DDBJ whole genome shotgun (WGS) entry which is preliminary data.</text>
</comment>
<protein>
    <recommendedName>
        <fullName evidence="3">histidine kinase</fullName>
        <ecNumber evidence="3">2.7.13.3</ecNumber>
    </recommendedName>
</protein>
<dbReference type="CDD" id="cd16922">
    <property type="entry name" value="HATPase_EvgS-ArcB-TorS-like"/>
    <property type="match status" value="1"/>
</dbReference>
<dbReference type="SMART" id="SM00086">
    <property type="entry name" value="PAC"/>
    <property type="match status" value="10"/>
</dbReference>
<dbReference type="InterPro" id="IPR003594">
    <property type="entry name" value="HATPase_dom"/>
</dbReference>
<feature type="transmembrane region" description="Helical" evidence="13">
    <location>
        <begin position="20"/>
        <end position="42"/>
    </location>
</feature>
<feature type="domain" description="PAS" evidence="15">
    <location>
        <begin position="1132"/>
        <end position="1178"/>
    </location>
</feature>
<evidence type="ECO:0000256" key="4">
    <source>
        <dbReference type="ARBA" id="ARBA00022475"/>
    </source>
</evidence>
<dbReference type="InterPro" id="IPR005467">
    <property type="entry name" value="His_kinase_dom"/>
</dbReference>
<reference evidence="18 19" key="1">
    <citation type="submission" date="2016-05" db="EMBL/GenBank/DDBJ databases">
        <title>Microbial consortia oxidize butane by reversing methanogenesis.</title>
        <authorList>
            <person name="Laso-Perez R."/>
            <person name="Richter M."/>
            <person name="Wegener G."/>
            <person name="Musat F."/>
        </authorList>
    </citation>
    <scope>NUCLEOTIDE SEQUENCE [LARGE SCALE GENOMIC DNA]</scope>
    <source>
        <strain evidence="18">BOX1</strain>
    </source>
</reference>
<evidence type="ECO:0000313" key="17">
    <source>
        <dbReference type="EMBL" id="HEC56591.1"/>
    </source>
</evidence>
<feature type="coiled-coil region" evidence="12">
    <location>
        <begin position="455"/>
        <end position="482"/>
    </location>
</feature>
<dbReference type="Pfam" id="PF02518">
    <property type="entry name" value="HATPase_c"/>
    <property type="match status" value="1"/>
</dbReference>
<evidence type="ECO:0000256" key="11">
    <source>
        <dbReference type="ARBA" id="ARBA00023136"/>
    </source>
</evidence>
<evidence type="ECO:0000256" key="1">
    <source>
        <dbReference type="ARBA" id="ARBA00000085"/>
    </source>
</evidence>
<evidence type="ECO:0000256" key="10">
    <source>
        <dbReference type="ARBA" id="ARBA00023012"/>
    </source>
</evidence>
<dbReference type="FunFam" id="3.30.565.10:FF:000023">
    <property type="entry name" value="PAS domain-containing sensor histidine kinase"/>
    <property type="match status" value="1"/>
</dbReference>
<feature type="transmembrane region" description="Helical" evidence="13">
    <location>
        <begin position="54"/>
        <end position="73"/>
    </location>
</feature>
<dbReference type="Gene3D" id="3.30.450.20">
    <property type="entry name" value="PAS domain"/>
    <property type="match status" value="10"/>
</dbReference>
<keyword evidence="13" id="KW-0812">Transmembrane</keyword>
<feature type="domain" description="PAC" evidence="16">
    <location>
        <begin position="673"/>
        <end position="725"/>
    </location>
</feature>
<evidence type="ECO:0000259" key="16">
    <source>
        <dbReference type="PROSITE" id="PS50113"/>
    </source>
</evidence>
<dbReference type="PROSITE" id="PS50109">
    <property type="entry name" value="HIS_KIN"/>
    <property type="match status" value="1"/>
</dbReference>
<dbReference type="PATRIC" id="fig|1839936.3.peg.1263"/>
<dbReference type="Proteomes" id="UP000885936">
    <property type="component" value="Unassembled WGS sequence"/>
</dbReference>
<dbReference type="CDD" id="cd00082">
    <property type="entry name" value="HisKA"/>
    <property type="match status" value="1"/>
</dbReference>
<feature type="domain" description="PAS" evidence="15">
    <location>
        <begin position="604"/>
        <end position="671"/>
    </location>
</feature>
<dbReference type="SMART" id="SM00388">
    <property type="entry name" value="HisKA"/>
    <property type="match status" value="1"/>
</dbReference>
<evidence type="ECO:0000313" key="19">
    <source>
        <dbReference type="Proteomes" id="UP000185779"/>
    </source>
</evidence>
<sequence length="1647" mass="188101">MRWEGGEEIGRPFQDLLPELAIGLGISLAAFYITFEIMVNGLSGLVQILTTEPIISFFLLSVVSLFFLIGYLLRIQIRHETEIRAISDYYERALDSTEQGLAIIDRDFRIKFQNRIALLSIGDATGGRCYEIYFERDKPCEDCRLEEVIRRRRCFRYLREHQDGRIFEVTLAPFEDKDGSTVVLETMKDVTEREYAEAKLREAALILKTMAEGVVITDAHGRIRDMNDRVLTLSGYSREELAGEKLESFFHEDDRKKLTSLLDSVISGRESESSELRMSCKDDRELTLSVNLSPLEGNSNPGSAIVTLHDITPLKMAEQELMEQVILADQLNTELAIQNEELMVAQEMLEASERRFRTLVEHAPDMIQLIDENGTILQVNPATVSCTGYSEEELLGQPLTVLLTDESKEIFYTEFLWLKEEGVHRAEIGFLSKGGRVIDLDCHCASTGDGCFVLIQRDISERKRMEEELERSRNELQRYLDHILTFNGMLDPDGTLKMANRTAIESTGLPYDEIIGKHFADIYWWSYDPMVQDRLRANIRRAASGETVVWEERVRVKDGFIITQLTLRPVFDENGENIRYIVAEGQDITRIKEAERKIRWAHDLINSISNFAGIADREGRLQLVNRRTLEALGFREEEVLGELFWECGWFTHSNDVVETVKASIKAALRGEMGRKELTVSTKDGREIPVYFTSTPMLDPGGEVVGIALEGVDITELKEREGALRSSEARYRELISRMNEGFCAIDENGYLTFVNPRLCEMLEYSEDELIGMDIRDLLDEENRQILERELEKRGRGESSRYELTWTARSGKKIPALMSASPIPAKGVYKGSYAVITDLSRIREAEELYRTIIDAASDAREGFALVQDIGGIEAKHVYVNDYYCEFTGYTKDELYEMSAFELIPDDIKDEVHDRYIRKMRGENLPRYHEFEWMNRNGEKFTVGLSSAVAAYRGKPAFLYYFRDVTEEKRMREEIKQKSVFLESILKSMSDMVAIIDLDGRITAVNHAVEEELGFRMDEVIGLSFNEAGWFDESLRDEIRLFLGRVAEGEVIEDREITIFTEDGQPIQILFSMVPILDRSSGEVLGIIAQGTDISELKEAHEALKARAKEIEEYTDELLTQKEQLIVMTAELETAKTYLEILIDTIPSALFTVNNEKKITFWNRACEDITGYTREEVLGKSCSIIKGDCCDGYCTLFDDEVVKPVRGRECSIRSKDGREIIISKNLNLLYDASSSITGGIESFIDVTAEREAMRTIKESEEKYRTLVENINVGVFRVSPDGRFIEANPGFIRIIGGSNRDNVLGSRVKDLFLTKEMLKRVMEELEKEGEIKDYEIPLRRFDHGSVIWVSLTAQLLEHDGEKYIDGIIEDISARRELEMRMKYYTEELEHKIRMATAEIRHDKMKLAKAYEDLKELDRLKMEFFSNVSHELKTPLTVIKAHLHFLKSGKLGEITDEMRHSIDVALEEATDLEELVGRILDLSRLDAGRLELNLKMASLKDIVADLVERMRKTAEEKGQKLILEVEDEIPKRLLDPRRMREVVRNLISNAIKYNPEGTTITIKIYRDSENIILDVTDDGVGIEEDKLEKIFERFYQVDGSSTRSGSGTGIGLSIVKELVELHGGKVTVESEVGLGSIFRVILPIKWDGTKGG</sequence>
<keyword evidence="11 13" id="KW-0472">Membrane</keyword>
<proteinExistence type="predicted"/>
<keyword evidence="9" id="KW-0067">ATP-binding</keyword>
<feature type="domain" description="PAS" evidence="15">
    <location>
        <begin position="1256"/>
        <end position="1292"/>
    </location>
</feature>
<dbReference type="InterPro" id="IPR035965">
    <property type="entry name" value="PAS-like_dom_sf"/>
</dbReference>
<dbReference type="PANTHER" id="PTHR43304">
    <property type="entry name" value="PHYTOCHROME-LIKE PROTEIN CPH1"/>
    <property type="match status" value="1"/>
</dbReference>
<evidence type="ECO:0000256" key="8">
    <source>
        <dbReference type="ARBA" id="ARBA00022777"/>
    </source>
</evidence>
<feature type="domain" description="PAS" evidence="15">
    <location>
        <begin position="352"/>
        <end position="397"/>
    </location>
</feature>
<dbReference type="SMART" id="SM00091">
    <property type="entry name" value="PAS"/>
    <property type="match status" value="10"/>
</dbReference>
<dbReference type="InterPro" id="IPR013656">
    <property type="entry name" value="PAS_4"/>
</dbReference>
<dbReference type="SUPFAM" id="SSF55874">
    <property type="entry name" value="ATPase domain of HSP90 chaperone/DNA topoisomerase II/histidine kinase"/>
    <property type="match status" value="1"/>
</dbReference>